<name>A0A0C9X0Q7_9AGAR</name>
<organism evidence="1 2">
    <name type="scientific">Laccaria amethystina LaAM-08-1</name>
    <dbReference type="NCBI Taxonomy" id="1095629"/>
    <lineage>
        <taxon>Eukaryota</taxon>
        <taxon>Fungi</taxon>
        <taxon>Dikarya</taxon>
        <taxon>Basidiomycota</taxon>
        <taxon>Agaricomycotina</taxon>
        <taxon>Agaricomycetes</taxon>
        <taxon>Agaricomycetidae</taxon>
        <taxon>Agaricales</taxon>
        <taxon>Agaricineae</taxon>
        <taxon>Hydnangiaceae</taxon>
        <taxon>Laccaria</taxon>
    </lineage>
</organism>
<reference evidence="2" key="2">
    <citation type="submission" date="2015-01" db="EMBL/GenBank/DDBJ databases">
        <title>Evolutionary Origins and Diversification of the Mycorrhizal Mutualists.</title>
        <authorList>
            <consortium name="DOE Joint Genome Institute"/>
            <consortium name="Mycorrhizal Genomics Consortium"/>
            <person name="Kohler A."/>
            <person name="Kuo A."/>
            <person name="Nagy L.G."/>
            <person name="Floudas D."/>
            <person name="Copeland A."/>
            <person name="Barry K.W."/>
            <person name="Cichocki N."/>
            <person name="Veneault-Fourrey C."/>
            <person name="LaButti K."/>
            <person name="Lindquist E.A."/>
            <person name="Lipzen A."/>
            <person name="Lundell T."/>
            <person name="Morin E."/>
            <person name="Murat C."/>
            <person name="Riley R."/>
            <person name="Ohm R."/>
            <person name="Sun H."/>
            <person name="Tunlid A."/>
            <person name="Henrissat B."/>
            <person name="Grigoriev I.V."/>
            <person name="Hibbett D.S."/>
            <person name="Martin F."/>
        </authorList>
    </citation>
    <scope>NUCLEOTIDE SEQUENCE [LARGE SCALE GENOMIC DNA]</scope>
    <source>
        <strain evidence="2">LaAM-08-1</strain>
    </source>
</reference>
<dbReference type="HOGENOM" id="CLU_2794307_0_0_1"/>
<proteinExistence type="predicted"/>
<protein>
    <submittedName>
        <fullName evidence="1">Uncharacterized protein</fullName>
    </submittedName>
</protein>
<evidence type="ECO:0000313" key="2">
    <source>
        <dbReference type="Proteomes" id="UP000054477"/>
    </source>
</evidence>
<sequence>MAVVYQVGTLLDFAASAPRRGGHHLPCCGCFPTSPKRVLSALASEVRPPRRCVGSLISLVYIMLATSG</sequence>
<dbReference type="EMBL" id="KN838663">
    <property type="protein sequence ID" value="KIJ98715.1"/>
    <property type="molecule type" value="Genomic_DNA"/>
</dbReference>
<gene>
    <name evidence="1" type="ORF">K443DRAFT_197838</name>
</gene>
<accession>A0A0C9X0Q7</accession>
<keyword evidence="2" id="KW-1185">Reference proteome</keyword>
<dbReference type="AlphaFoldDB" id="A0A0C9X0Q7"/>
<evidence type="ECO:0000313" key="1">
    <source>
        <dbReference type="EMBL" id="KIJ98715.1"/>
    </source>
</evidence>
<reference evidence="1 2" key="1">
    <citation type="submission" date="2014-04" db="EMBL/GenBank/DDBJ databases">
        <authorList>
            <consortium name="DOE Joint Genome Institute"/>
            <person name="Kuo A."/>
            <person name="Kohler A."/>
            <person name="Nagy L.G."/>
            <person name="Floudas D."/>
            <person name="Copeland A."/>
            <person name="Barry K.W."/>
            <person name="Cichocki N."/>
            <person name="Veneault-Fourrey C."/>
            <person name="LaButti K."/>
            <person name="Lindquist E.A."/>
            <person name="Lipzen A."/>
            <person name="Lundell T."/>
            <person name="Morin E."/>
            <person name="Murat C."/>
            <person name="Sun H."/>
            <person name="Tunlid A."/>
            <person name="Henrissat B."/>
            <person name="Grigoriev I.V."/>
            <person name="Hibbett D.S."/>
            <person name="Martin F."/>
            <person name="Nordberg H.P."/>
            <person name="Cantor M.N."/>
            <person name="Hua S.X."/>
        </authorList>
    </citation>
    <scope>NUCLEOTIDE SEQUENCE [LARGE SCALE GENOMIC DNA]</scope>
    <source>
        <strain evidence="1 2">LaAM-08-1</strain>
    </source>
</reference>
<dbReference type="Proteomes" id="UP000054477">
    <property type="component" value="Unassembled WGS sequence"/>
</dbReference>